<protein>
    <submittedName>
        <fullName evidence="1">Uncharacterized protein</fullName>
    </submittedName>
</protein>
<gene>
    <name evidence="1" type="ORF">H9Q10_06830</name>
</gene>
<dbReference type="Proteomes" id="UP000768471">
    <property type="component" value="Unassembled WGS sequence"/>
</dbReference>
<evidence type="ECO:0000313" key="1">
    <source>
        <dbReference type="EMBL" id="MBH5329382.1"/>
    </source>
</evidence>
<keyword evidence="2" id="KW-1185">Reference proteome</keyword>
<evidence type="ECO:0000313" key="2">
    <source>
        <dbReference type="Proteomes" id="UP000768471"/>
    </source>
</evidence>
<dbReference type="EMBL" id="JACSGR010000005">
    <property type="protein sequence ID" value="MBH5329382.1"/>
    <property type="molecule type" value="Genomic_DNA"/>
</dbReference>
<organism evidence="1 2">
    <name type="scientific">Eikenella glucosivorans</name>
    <dbReference type="NCBI Taxonomy" id="2766967"/>
    <lineage>
        <taxon>Bacteria</taxon>
        <taxon>Pseudomonadati</taxon>
        <taxon>Pseudomonadota</taxon>
        <taxon>Betaproteobacteria</taxon>
        <taxon>Neisseriales</taxon>
        <taxon>Neisseriaceae</taxon>
        <taxon>Eikenella</taxon>
    </lineage>
</organism>
<accession>A0ABS0NAS4</accession>
<comment type="caution">
    <text evidence="1">The sequence shown here is derived from an EMBL/GenBank/DDBJ whole genome shotgun (WGS) entry which is preliminary data.</text>
</comment>
<reference evidence="1 2" key="1">
    <citation type="submission" date="2020-09" db="EMBL/GenBank/DDBJ databases">
        <title>Eikenella S3660 sp. nov., isolated from a throat swab.</title>
        <authorList>
            <person name="Buhl M."/>
        </authorList>
    </citation>
    <scope>NUCLEOTIDE SEQUENCE [LARGE SCALE GENOMIC DNA]</scope>
    <source>
        <strain evidence="1 2">S3360</strain>
    </source>
</reference>
<dbReference type="RefSeq" id="WP_197903225.1">
    <property type="nucleotide sequence ID" value="NZ_JACSGR010000005.1"/>
</dbReference>
<name>A0ABS0NAS4_9NEIS</name>
<sequence>MTAVAISRQYPCVVLSNRYCSLFKETVSCLSIALTEENSTVIDVAAFPSDGLYISPVFRLNATRHAEQLGVSLYLEEVL</sequence>
<proteinExistence type="predicted"/>